<sequence length="211" mass="23883">MQQSCVYIWHHPVTGLESAGLNPRRERSCGFHFAQANRDDTGPNCLTSFSLCRQIIRVRAPTALLDSYIRHANRPRNLGWAIHKNVQCMSVYLGGPRGYTKDASNFFQAHLRASILRQWELGHVMDCVSSECMSEWAWRWVACGRVGEGEPSYQCELEENVILISLRKLILYKVACCQGAMMDWSRDHRTVVSGGRGAGRSQTETTPVTLH</sequence>
<dbReference type="AlphaFoldDB" id="A0AAV3YNP5"/>
<evidence type="ECO:0000313" key="2">
    <source>
        <dbReference type="EMBL" id="GFN88775.1"/>
    </source>
</evidence>
<accession>A0AAV3YNP5</accession>
<reference evidence="2 3" key="1">
    <citation type="journal article" date="2021" name="Elife">
        <title>Chloroplast acquisition without the gene transfer in kleptoplastic sea slugs, Plakobranchus ocellatus.</title>
        <authorList>
            <person name="Maeda T."/>
            <person name="Takahashi S."/>
            <person name="Yoshida T."/>
            <person name="Shimamura S."/>
            <person name="Takaki Y."/>
            <person name="Nagai Y."/>
            <person name="Toyoda A."/>
            <person name="Suzuki Y."/>
            <person name="Arimoto A."/>
            <person name="Ishii H."/>
            <person name="Satoh N."/>
            <person name="Nishiyama T."/>
            <person name="Hasebe M."/>
            <person name="Maruyama T."/>
            <person name="Minagawa J."/>
            <person name="Obokata J."/>
            <person name="Shigenobu S."/>
        </authorList>
    </citation>
    <scope>NUCLEOTIDE SEQUENCE [LARGE SCALE GENOMIC DNA]</scope>
</reference>
<feature type="compositionally biased region" description="Polar residues" evidence="1">
    <location>
        <begin position="200"/>
        <end position="211"/>
    </location>
</feature>
<dbReference type="EMBL" id="BLXT01001882">
    <property type="protein sequence ID" value="GFN88775.1"/>
    <property type="molecule type" value="Genomic_DNA"/>
</dbReference>
<comment type="caution">
    <text evidence="2">The sequence shown here is derived from an EMBL/GenBank/DDBJ whole genome shotgun (WGS) entry which is preliminary data.</text>
</comment>
<keyword evidence="3" id="KW-1185">Reference proteome</keyword>
<evidence type="ECO:0000256" key="1">
    <source>
        <dbReference type="SAM" id="MobiDB-lite"/>
    </source>
</evidence>
<organism evidence="2 3">
    <name type="scientific">Plakobranchus ocellatus</name>
    <dbReference type="NCBI Taxonomy" id="259542"/>
    <lineage>
        <taxon>Eukaryota</taxon>
        <taxon>Metazoa</taxon>
        <taxon>Spiralia</taxon>
        <taxon>Lophotrochozoa</taxon>
        <taxon>Mollusca</taxon>
        <taxon>Gastropoda</taxon>
        <taxon>Heterobranchia</taxon>
        <taxon>Euthyneura</taxon>
        <taxon>Panpulmonata</taxon>
        <taxon>Sacoglossa</taxon>
        <taxon>Placobranchoidea</taxon>
        <taxon>Plakobranchidae</taxon>
        <taxon>Plakobranchus</taxon>
    </lineage>
</organism>
<name>A0AAV3YNP5_9GAST</name>
<protein>
    <submittedName>
        <fullName evidence="2">Uncharacterized protein</fullName>
    </submittedName>
</protein>
<gene>
    <name evidence="2" type="ORF">PoB_001528100</name>
</gene>
<proteinExistence type="predicted"/>
<evidence type="ECO:0000313" key="3">
    <source>
        <dbReference type="Proteomes" id="UP000735302"/>
    </source>
</evidence>
<dbReference type="Proteomes" id="UP000735302">
    <property type="component" value="Unassembled WGS sequence"/>
</dbReference>
<feature type="region of interest" description="Disordered" evidence="1">
    <location>
        <begin position="192"/>
        <end position="211"/>
    </location>
</feature>